<keyword evidence="3" id="KW-0449">Lipoprotein</keyword>
<sequence length="429" mass="46089">MKKLIIPTLMATTLAACGSSSSDGSNPLPPQATLPSAIQGALQKVEGSNLYVNGAKIPASTAQVEMDDQRASLGDLKPGMVLDIDTNGFEAVEVDYDALLKGPVSEVTDSSLVVAGQTVMSAQANQFHSGDFVEVSGHYQAGGIQASFIEGTDDLGIVEVEGQMTNLDTQAKQFNLGQLTVNYANAALDGRLSNGAWVEVEGSINKLTMTATEVDVEQAPGFDEDDSVELVGTISWINDDQSLMTLNQQWQVAIDTQTQFDDGENRSQLKVGQLVEVDGLWQAEHNRIRATEIDIEDQDHDGDDTASSRQFQVEGTAQYADGTLSINGIELVLTTNTQFEDGLNLATLNGSYVQLEGYVQDDQFLVMEVESEQPELSIDLQGPVSANPVSLWGYSATDASLDSHAGQWVDLECRFDPASQQLSACQLDH</sequence>
<dbReference type="KEGG" id="fbl:Fbal_3726"/>
<evidence type="ECO:0000256" key="1">
    <source>
        <dbReference type="SAM" id="SignalP"/>
    </source>
</evidence>
<dbReference type="PROSITE" id="PS51257">
    <property type="entry name" value="PROKAR_LIPOPROTEIN"/>
    <property type="match status" value="1"/>
</dbReference>
<feature type="domain" description="DUF5666" evidence="2">
    <location>
        <begin position="320"/>
        <end position="363"/>
    </location>
</feature>
<dbReference type="GeneID" id="67184065"/>
<dbReference type="eggNOG" id="ENOG502ZC5D">
    <property type="taxonomic scope" value="Bacteria"/>
</dbReference>
<feature type="domain" description="DUF5666" evidence="2">
    <location>
        <begin position="101"/>
        <end position="150"/>
    </location>
</feature>
<evidence type="ECO:0000313" key="4">
    <source>
        <dbReference type="Proteomes" id="UP000006683"/>
    </source>
</evidence>
<feature type="domain" description="DUF5666" evidence="2">
    <location>
        <begin position="232"/>
        <end position="293"/>
    </location>
</feature>
<name>E1SQE9_FERBD</name>
<feature type="domain" description="DUF5666" evidence="2">
    <location>
        <begin position="161"/>
        <end position="214"/>
    </location>
</feature>
<keyword evidence="4" id="KW-1185">Reference proteome</keyword>
<organism evidence="3 4">
    <name type="scientific">Ferrimonas balearica (strain DSM 9799 / CCM 4581 / KCTC 23876 / PAT)</name>
    <dbReference type="NCBI Taxonomy" id="550540"/>
    <lineage>
        <taxon>Bacteria</taxon>
        <taxon>Pseudomonadati</taxon>
        <taxon>Pseudomonadota</taxon>
        <taxon>Gammaproteobacteria</taxon>
        <taxon>Alteromonadales</taxon>
        <taxon>Ferrimonadaceae</taxon>
        <taxon>Ferrimonas</taxon>
    </lineage>
</organism>
<dbReference type="STRING" id="550540.Fbal_3726"/>
<dbReference type="Proteomes" id="UP000006683">
    <property type="component" value="Chromosome"/>
</dbReference>
<dbReference type="HOGENOM" id="CLU_058624_0_0_6"/>
<keyword evidence="1" id="KW-0732">Signal</keyword>
<dbReference type="AlphaFoldDB" id="E1SQE9"/>
<evidence type="ECO:0000259" key="2">
    <source>
        <dbReference type="Pfam" id="PF18914"/>
    </source>
</evidence>
<dbReference type="Pfam" id="PF18914">
    <property type="entry name" value="DUF5666"/>
    <property type="match status" value="4"/>
</dbReference>
<accession>E1SQE9</accession>
<proteinExistence type="predicted"/>
<gene>
    <name evidence="3" type="ordered locus">Fbal_3726</name>
</gene>
<protein>
    <submittedName>
        <fullName evidence="3">Putative lipoprotein</fullName>
    </submittedName>
</protein>
<dbReference type="InterPro" id="IPR043724">
    <property type="entry name" value="DUF5666"/>
</dbReference>
<feature type="chain" id="PRO_5003151748" evidence="1">
    <location>
        <begin position="19"/>
        <end position="429"/>
    </location>
</feature>
<dbReference type="RefSeq" id="WP_013347225.1">
    <property type="nucleotide sequence ID" value="NC_014541.1"/>
</dbReference>
<dbReference type="OrthoDB" id="5592950at2"/>
<dbReference type="EMBL" id="CP002209">
    <property type="protein sequence ID" value="ADN77920.1"/>
    <property type="molecule type" value="Genomic_DNA"/>
</dbReference>
<reference evidence="3 4" key="1">
    <citation type="journal article" date="2010" name="Stand. Genomic Sci.">
        <title>Complete genome sequence of Ferrimonas balearica type strain (PAT).</title>
        <authorList>
            <person name="Nolan M."/>
            <person name="Sikorski J."/>
            <person name="Davenport K."/>
            <person name="Lucas S."/>
            <person name="Glavina Del Rio T."/>
            <person name="Tice H."/>
            <person name="Cheng J."/>
            <person name="Goodwin L."/>
            <person name="Pitluck S."/>
            <person name="Liolios K."/>
            <person name="Ivanova N."/>
            <person name="Mavromatis K."/>
            <person name="Ovchinnikova G."/>
            <person name="Pati A."/>
            <person name="Chen A."/>
            <person name="Palaniappan K."/>
            <person name="Land M."/>
            <person name="Hauser L."/>
            <person name="Chang Y."/>
            <person name="Jeffries C."/>
            <person name="Tapia R."/>
            <person name="Brettin T."/>
            <person name="Detter J."/>
            <person name="Han C."/>
            <person name="Yasawong M."/>
            <person name="Rohde M."/>
            <person name="Tindall B."/>
            <person name="Goker M."/>
            <person name="Woyke T."/>
            <person name="Bristow J."/>
            <person name="Eisen J."/>
            <person name="Markowitz V."/>
            <person name="Hugenholtz P."/>
            <person name="Kyrpides N."/>
            <person name="Klenk H."/>
            <person name="Lapidus A."/>
        </authorList>
    </citation>
    <scope>NUCLEOTIDE SEQUENCE [LARGE SCALE GENOMIC DNA]</scope>
    <source>
        <strain evidence="4">DSM 9799 / CCM 4581 / KCTC 23876 / PAT</strain>
    </source>
</reference>
<feature type="signal peptide" evidence="1">
    <location>
        <begin position="1"/>
        <end position="18"/>
    </location>
</feature>
<evidence type="ECO:0000313" key="3">
    <source>
        <dbReference type="EMBL" id="ADN77920.1"/>
    </source>
</evidence>